<feature type="repeat" description="ANK" evidence="3">
    <location>
        <begin position="1965"/>
        <end position="1997"/>
    </location>
</feature>
<proteinExistence type="predicted"/>
<keyword evidence="8" id="KW-1185">Reference proteome</keyword>
<feature type="repeat" description="ANK" evidence="3">
    <location>
        <begin position="2222"/>
        <end position="2254"/>
    </location>
</feature>
<sequence length="2713" mass="300156">MAAETPAPGQTYAQSLWGQAFDSLSGELKATLNQATTHKRDVLAAVLNAAENQRTISLRKRWKFKRSNGEVVIVRDVLEKIAKWVDCFKAVGDTAVQFDASNASLPWAAVRLLLQCTVNDVQQYGTMVQDLEIVSRIIARYKEFEYLHLGRNSAVQPALETALTLLYTEVLSHLARAINFFSKSAPARLAKSIFWTGEDGIQRIMSQEDEVLKLTKLQDTADLRFLETAVLRLRDQSNINVRRIEEEEFVRMISWLSTLPFPVHHETISQARVPGFGQWFSRHQDYRSWCETSSTCALWLHGITGSSKTHLFSMVVDSLLATNASQPESTPFAYFYCLKTDSEPQRASTDDILASILRQIAVTESQNHVRDFLVSDFQRRSKSARLRALDLPKLTRRECVDLIIQVANEDPVTILVDAIDQIEDEHRYALLECLARVMSEAANVVKVLVTSRTGVDVLSAFPIAREIVISSDKTRDDMSDFIFRKIDDARLVSGQLSSHMRNVLAKALLNGAGEMFLWVQRQIQQLRKIKSEHDLLPALETNILSDLDKLYEDDMSQILNAGHTSRQLAVQIFSWLLYMKAPLTPTALLAAITTASIGPISISPADVSALCSNLVIVDLDHEIVRLAHHSIQEYILRAHQSLFSAPVAHALLASACIKANAHGPPGNGDLMTQLKDFYFYAATHWAIHFENSKVVSQDEELFQEMKSFVFEEDDCDVSLSFEVWLDICKEIVSVLPRDHPMNPVLDAIPSVEASPLFLAAIFGMDGLLTLLAKPERGTDWDQQNYRGHTAIYLAAASGHVSTVSALIEKGVELNVECGAYGSPLYAACFRGHQEIVTKLLQSGASFTCGSKFENVLDAAFHGRHEDIVLSLIRDVPTIRSEAEFEQAIQRAAENGFEKVMEELQKPSFMPFIEKATPNRQKMRVARAIKGGYLHVVQRQLPSNGQDPSTVFPKDSVAIAAFYGHEVIVKLLLDHGMDIEAEGQFGTPLRSASLMNHKSTLGLLLQRGANVKTGELKGNALYVAAMKGNVDVLRVLIEEGADVEQKTGSFGTVLQVASYYGHEDIVEILLDAGADVHAKGSCRDAFHAAAEGGHQEIIMLLLKRGYQFHYPPPRPMYELATPSEYKQLYREASPGRQNHPGSLFSRLSTATAKPQEASREIDVDEDATKLELDDSSEMISDVFSDHRQGRLSEANSYLQRDSQEAIPLLPDKLPVNHPLEVSATAGREEVVEILLTQKEILGISDEQVWGALKAAAFYGHLSVVRLLIDFISKTSSVKDCISFVLDGLNQDHQHILEYALDRASRSGCTEKEVDQLRLKLPSGPEKYKVSSIQPELLISDFQACCTSANEKALVSILESEHQHLLQEKDFSKGVRLAARNGHGSLLKLLFDRGTAICKISIPDEALIGAAGKDLETLRILLSQSNDSLLSARLLGKMTFAACSEGRAEVLDYLVSNLSVDINTAVPKEEVSITDQWHRAYVSSKDWSSPGSSSAYEGGQNPMSGSRFGQDADSTNRLGSTEDAEGSSSADGILEEEVHDTASQDAGGTRQLSAIRFFSPLQIALNVFKPVSVYGLLQPLTQEEILEREPVVQFLLRHGADANALGGKTAYPIQLAAQFCPDSVVRELIEAGADVKLSHEGDSALISALRREMEAFPVTKRLLDAGHPLPESWDEGKQIVEMVLEFFRGDTEREFYHGIDDPDGRFLHAPSLEYVFEKGPGAVLEMLLHHYDTGELADTRYGLVLQMACLLGKKPLVELLLARGVKIDATGYYYGSAIQAAARTGHVEIVDSLLEKGANINILQGRWQTPLRAAIVGGHTQIVQSLIDHGADPQLRYKTERLYINDGERESLTSLQLALKEGHMDIAKALLVADPTLVEKHNCLPHPLILSCQRGAVAMVDLILQTNPSIDANVLVPDRKHRGQHRSYSSTEDASPLHAAITNSHFHVVEKLLSRAADVNLEVSDCYHETPLIVAVGSADLRMIRLLLSAGADINRVCRSGTALSHATRDGSDIAIVEELLAAGATVVGPDAHPNCLQEACRNGNALVVETLLEALWSSCDDPTSIIDQTLNAAAQQEDPNTKILNLLLDYVPPTPQRFLQVCSSGSIPLVTRLLKQGMNVNGNDTEIESPLQVASRNLNLEVVQLLLQQGATIRPRQLISGGPLVAALKTCAAPLLERLEHPQRRWREYFHTTSLDFQTIQRCTDVTQLLLEKGASLDSAEGDFGNSLHLACLIGSLSLVQVLINYGSSLDDTNGYFQTPLFAAIYGNNPDVVSLILDKGCSVNYVHPKFGTALHWACRSRNEQLVRKLLQYGASAAVRDAKGRTAFTVALGASDSFQDKSMAQIIWQSSEDIPISEDDIFAAVGMYNKDMLSSILDAGGDELVSEELIIRILRKHRSGLSGHLELLFDHSGGLAITPKMLMVGISKWTFEMLTSIRPLSCEMTAEILEKQKDIETFQALWNYDPGVKVTEGVIIRVLKLGGRYGNSMSRVTESELLGSLWPEDSFIVVTDRMLKSVRTLSKLEFLLQRLGPARGKLQQVATFVWQKGYLHYDEQSQMLARLIQVDPEIELTSRIVEKVMVVGRATALDTFLSHTPSLPITEKLFISIFGEFPTAREEQRAEFANILRKHDKQFVFTPKIRDAIDRAYQKQTDLERKEMFYSFRERDETEEEAEMRKLEDGGDSEDDSDGHFSTIRLGDSSDSDSVGSDSDSGF</sequence>
<feature type="region of interest" description="Disordered" evidence="4">
    <location>
        <begin position="1482"/>
        <end position="1530"/>
    </location>
</feature>
<dbReference type="Pfam" id="PF13637">
    <property type="entry name" value="Ank_4"/>
    <property type="match status" value="1"/>
</dbReference>
<reference evidence="7" key="1">
    <citation type="submission" date="2022-09" db="EMBL/GenBank/DDBJ databases">
        <title>Fusarium specimens isolated from Avocado Roots.</title>
        <authorList>
            <person name="Stajich J."/>
            <person name="Roper C."/>
            <person name="Heimlech-Rivalta G."/>
        </authorList>
    </citation>
    <scope>NUCLEOTIDE SEQUENCE</scope>
    <source>
        <strain evidence="7">CF00136</strain>
    </source>
</reference>
<feature type="compositionally biased region" description="Low complexity" evidence="4">
    <location>
        <begin position="2697"/>
        <end position="2713"/>
    </location>
</feature>
<evidence type="ECO:0000256" key="2">
    <source>
        <dbReference type="ARBA" id="ARBA00023043"/>
    </source>
</evidence>
<evidence type="ECO:0000313" key="7">
    <source>
        <dbReference type="EMBL" id="KAJ4258131.1"/>
    </source>
</evidence>
<dbReference type="OrthoDB" id="7464126at2759"/>
<feature type="repeat" description="ANK" evidence="3">
    <location>
        <begin position="786"/>
        <end position="818"/>
    </location>
</feature>
<feature type="region of interest" description="Disordered" evidence="4">
    <location>
        <begin position="1132"/>
        <end position="1159"/>
    </location>
</feature>
<evidence type="ECO:0000259" key="5">
    <source>
        <dbReference type="Pfam" id="PF24809"/>
    </source>
</evidence>
<dbReference type="SUPFAM" id="SSF140860">
    <property type="entry name" value="Pseudo ankyrin repeat-like"/>
    <property type="match status" value="1"/>
</dbReference>
<dbReference type="InterPro" id="IPR056125">
    <property type="entry name" value="DUF7708"/>
</dbReference>
<dbReference type="Gene3D" id="1.25.40.20">
    <property type="entry name" value="Ankyrin repeat-containing domain"/>
    <property type="match status" value="8"/>
</dbReference>
<feature type="repeat" description="ANK" evidence="3">
    <location>
        <begin position="1771"/>
        <end position="1803"/>
    </location>
</feature>
<dbReference type="Pfam" id="PF24809">
    <property type="entry name" value="DUF7708"/>
    <property type="match status" value="1"/>
</dbReference>
<comment type="caution">
    <text evidence="7">The sequence shown here is derived from an EMBL/GenBank/DDBJ whole genome shotgun (WGS) entry which is preliminary data.</text>
</comment>
<evidence type="ECO:0000256" key="4">
    <source>
        <dbReference type="SAM" id="MobiDB-lite"/>
    </source>
</evidence>
<dbReference type="Proteomes" id="UP001152049">
    <property type="component" value="Unassembled WGS sequence"/>
</dbReference>
<organism evidence="7 8">
    <name type="scientific">Fusarium torreyae</name>
    <dbReference type="NCBI Taxonomy" id="1237075"/>
    <lineage>
        <taxon>Eukaryota</taxon>
        <taxon>Fungi</taxon>
        <taxon>Dikarya</taxon>
        <taxon>Ascomycota</taxon>
        <taxon>Pezizomycotina</taxon>
        <taxon>Sordariomycetes</taxon>
        <taxon>Hypocreomycetidae</taxon>
        <taxon>Hypocreales</taxon>
        <taxon>Nectriaceae</taxon>
        <taxon>Fusarium</taxon>
    </lineage>
</organism>
<dbReference type="Pfam" id="PF00023">
    <property type="entry name" value="Ank"/>
    <property type="match status" value="1"/>
</dbReference>
<evidence type="ECO:0000256" key="1">
    <source>
        <dbReference type="ARBA" id="ARBA00022737"/>
    </source>
</evidence>
<dbReference type="Pfam" id="PF12796">
    <property type="entry name" value="Ank_2"/>
    <property type="match status" value="6"/>
</dbReference>
<feature type="domain" description="Nephrocystin 3-like N-terminal" evidence="6">
    <location>
        <begin position="275"/>
        <end position="452"/>
    </location>
</feature>
<feature type="compositionally biased region" description="Low complexity" evidence="4">
    <location>
        <begin position="1482"/>
        <end position="1492"/>
    </location>
</feature>
<feature type="repeat" description="ANK" evidence="3">
    <location>
        <begin position="1048"/>
        <end position="1080"/>
    </location>
</feature>
<feature type="region of interest" description="Disordered" evidence="4">
    <location>
        <begin position="2664"/>
        <end position="2713"/>
    </location>
</feature>
<feature type="repeat" description="ANK" evidence="3">
    <location>
        <begin position="2288"/>
        <end position="2320"/>
    </location>
</feature>
<keyword evidence="1" id="KW-0677">Repeat</keyword>
<dbReference type="InterPro" id="IPR036770">
    <property type="entry name" value="Ankyrin_rpt-contain_sf"/>
</dbReference>
<dbReference type="SUPFAM" id="SSF48403">
    <property type="entry name" value="Ankyrin repeat"/>
    <property type="match status" value="5"/>
</dbReference>
<feature type="repeat" description="ANK" evidence="3">
    <location>
        <begin position="1804"/>
        <end position="1836"/>
    </location>
</feature>
<dbReference type="PANTHER" id="PTHR24198">
    <property type="entry name" value="ANKYRIN REPEAT AND PROTEIN KINASE DOMAIN-CONTAINING PROTEIN"/>
    <property type="match status" value="1"/>
</dbReference>
<dbReference type="InterPro" id="IPR002110">
    <property type="entry name" value="Ankyrin_rpt"/>
</dbReference>
<dbReference type="InterPro" id="IPR027417">
    <property type="entry name" value="P-loop_NTPase"/>
</dbReference>
<dbReference type="Gene3D" id="3.40.50.300">
    <property type="entry name" value="P-loop containing nucleotide triphosphate hydrolases"/>
    <property type="match status" value="1"/>
</dbReference>
<feature type="repeat" description="ANK" evidence="3">
    <location>
        <begin position="2125"/>
        <end position="2157"/>
    </location>
</feature>
<dbReference type="PROSITE" id="PS50297">
    <property type="entry name" value="ANK_REP_REGION"/>
    <property type="match status" value="9"/>
</dbReference>
<accession>A0A9W8RXN7</accession>
<dbReference type="EMBL" id="JAOQAZ010000016">
    <property type="protein sequence ID" value="KAJ4258131.1"/>
    <property type="molecule type" value="Genomic_DNA"/>
</dbReference>
<evidence type="ECO:0000313" key="8">
    <source>
        <dbReference type="Proteomes" id="UP001152049"/>
    </source>
</evidence>
<dbReference type="PROSITE" id="PS50088">
    <property type="entry name" value="ANK_REPEAT"/>
    <property type="match status" value="11"/>
</dbReference>
<dbReference type="SMART" id="SM00248">
    <property type="entry name" value="ANK"/>
    <property type="match status" value="26"/>
</dbReference>
<evidence type="ECO:0000256" key="3">
    <source>
        <dbReference type="PROSITE-ProRule" id="PRU00023"/>
    </source>
</evidence>
<dbReference type="PANTHER" id="PTHR24198:SF165">
    <property type="entry name" value="ANKYRIN REPEAT-CONTAINING PROTEIN-RELATED"/>
    <property type="match status" value="1"/>
</dbReference>
<protein>
    <recommendedName>
        <fullName evidence="9">Ankyrin</fullName>
    </recommendedName>
</protein>
<feature type="repeat" description="ANK" evidence="3">
    <location>
        <begin position="819"/>
        <end position="851"/>
    </location>
</feature>
<name>A0A9W8RXN7_9HYPO</name>
<keyword evidence="2 3" id="KW-0040">ANK repeat</keyword>
<evidence type="ECO:0008006" key="9">
    <source>
        <dbReference type="Google" id="ProtNLM"/>
    </source>
</evidence>
<feature type="repeat" description="ANK" evidence="3">
    <location>
        <begin position="1015"/>
        <end position="1047"/>
    </location>
</feature>
<feature type="repeat" description="ANK" evidence="3">
    <location>
        <begin position="1930"/>
        <end position="1962"/>
    </location>
</feature>
<gene>
    <name evidence="7" type="ORF">NW762_008272</name>
</gene>
<feature type="compositionally biased region" description="Polar residues" evidence="4">
    <location>
        <begin position="1134"/>
        <end position="1151"/>
    </location>
</feature>
<feature type="domain" description="DUF7708" evidence="5">
    <location>
        <begin position="77"/>
        <end position="216"/>
    </location>
</feature>
<dbReference type="InterPro" id="IPR056884">
    <property type="entry name" value="NPHP3-like_N"/>
</dbReference>
<evidence type="ECO:0000259" key="6">
    <source>
        <dbReference type="Pfam" id="PF24883"/>
    </source>
</evidence>
<dbReference type="Pfam" id="PF24883">
    <property type="entry name" value="NPHP3_N"/>
    <property type="match status" value="1"/>
</dbReference>
<dbReference type="PRINTS" id="PR01415">
    <property type="entry name" value="ANKYRIN"/>
</dbReference>